<dbReference type="GO" id="GO:0005524">
    <property type="term" value="F:ATP binding"/>
    <property type="evidence" value="ECO:0007669"/>
    <property type="project" value="UniProtKB-KW"/>
</dbReference>
<keyword evidence="3" id="KW-0418">Kinase</keyword>
<feature type="non-terminal residue" evidence="6">
    <location>
        <position position="90"/>
    </location>
</feature>
<dbReference type="PANTHER" id="PTHR12755">
    <property type="entry name" value="CLEAVAGE/POLYADENYLATION FACTOR IA SUBUNIT CLP1P"/>
    <property type="match status" value="1"/>
</dbReference>
<gene>
    <name evidence="6" type="ORF">S06H3_40334</name>
</gene>
<dbReference type="EMBL" id="BARV01024746">
    <property type="protein sequence ID" value="GAI36648.1"/>
    <property type="molecule type" value="Genomic_DNA"/>
</dbReference>
<dbReference type="SUPFAM" id="SSF52540">
    <property type="entry name" value="P-loop containing nucleoside triphosphate hydrolases"/>
    <property type="match status" value="1"/>
</dbReference>
<proteinExistence type="predicted"/>
<evidence type="ECO:0000313" key="6">
    <source>
        <dbReference type="EMBL" id="GAI36648.1"/>
    </source>
</evidence>
<dbReference type="Gene3D" id="3.40.50.300">
    <property type="entry name" value="P-loop containing nucleotide triphosphate hydrolases"/>
    <property type="match status" value="1"/>
</dbReference>
<name>X1MZC0_9ZZZZ</name>
<dbReference type="GO" id="GO:0051731">
    <property type="term" value="F:polynucleotide 5'-hydroxyl-kinase activity"/>
    <property type="evidence" value="ECO:0007669"/>
    <property type="project" value="InterPro"/>
</dbReference>
<comment type="caution">
    <text evidence="6">The sequence shown here is derived from an EMBL/GenBank/DDBJ whole genome shotgun (WGS) entry which is preliminary data.</text>
</comment>
<dbReference type="InterPro" id="IPR045116">
    <property type="entry name" value="Clp1/Grc3"/>
</dbReference>
<evidence type="ECO:0000256" key="2">
    <source>
        <dbReference type="ARBA" id="ARBA00022741"/>
    </source>
</evidence>
<accession>X1MZC0</accession>
<dbReference type="Pfam" id="PF16575">
    <property type="entry name" value="CLP1_P"/>
    <property type="match status" value="1"/>
</dbReference>
<feature type="domain" description="Clp1 P-loop" evidence="5">
    <location>
        <begin position="25"/>
        <end position="90"/>
    </location>
</feature>
<evidence type="ECO:0000256" key="4">
    <source>
        <dbReference type="ARBA" id="ARBA00022840"/>
    </source>
</evidence>
<dbReference type="GO" id="GO:0006396">
    <property type="term" value="P:RNA processing"/>
    <property type="evidence" value="ECO:0007669"/>
    <property type="project" value="InterPro"/>
</dbReference>
<evidence type="ECO:0000256" key="1">
    <source>
        <dbReference type="ARBA" id="ARBA00022679"/>
    </source>
</evidence>
<organism evidence="6">
    <name type="scientific">marine sediment metagenome</name>
    <dbReference type="NCBI Taxonomy" id="412755"/>
    <lineage>
        <taxon>unclassified sequences</taxon>
        <taxon>metagenomes</taxon>
        <taxon>ecological metagenomes</taxon>
    </lineage>
</organism>
<keyword evidence="1" id="KW-0808">Transferase</keyword>
<dbReference type="PANTHER" id="PTHR12755:SF3">
    <property type="entry name" value="POLYNUCLEOTIDE 5'-HYDROXYL-KINASE NOL9"/>
    <property type="match status" value="1"/>
</dbReference>
<protein>
    <recommendedName>
        <fullName evidence="5">Clp1 P-loop domain-containing protein</fullName>
    </recommendedName>
</protein>
<evidence type="ECO:0000256" key="3">
    <source>
        <dbReference type="ARBA" id="ARBA00022777"/>
    </source>
</evidence>
<keyword evidence="2" id="KW-0547">Nucleotide-binding</keyword>
<sequence length="90" mass="10180">MKFFNSTQKLLEILSNKKGIIFLLGRTDTGKTTFAKELIKRYLEKNKKVAFIDSDVGQSTIGPPTTISLKLIKCNEDTLNNNYSNLYFVG</sequence>
<dbReference type="AlphaFoldDB" id="X1MZC0"/>
<keyword evidence="4" id="KW-0067">ATP-binding</keyword>
<evidence type="ECO:0000259" key="5">
    <source>
        <dbReference type="Pfam" id="PF16575"/>
    </source>
</evidence>
<dbReference type="InterPro" id="IPR027417">
    <property type="entry name" value="P-loop_NTPase"/>
</dbReference>
<dbReference type="InterPro" id="IPR032319">
    <property type="entry name" value="CLP1_P"/>
</dbReference>
<reference evidence="6" key="1">
    <citation type="journal article" date="2014" name="Front. Microbiol.">
        <title>High frequency of phylogenetically diverse reductive dehalogenase-homologous genes in deep subseafloor sedimentary metagenomes.</title>
        <authorList>
            <person name="Kawai M."/>
            <person name="Futagami T."/>
            <person name="Toyoda A."/>
            <person name="Takaki Y."/>
            <person name="Nishi S."/>
            <person name="Hori S."/>
            <person name="Arai W."/>
            <person name="Tsubouchi T."/>
            <person name="Morono Y."/>
            <person name="Uchiyama I."/>
            <person name="Ito T."/>
            <person name="Fujiyama A."/>
            <person name="Inagaki F."/>
            <person name="Takami H."/>
        </authorList>
    </citation>
    <scope>NUCLEOTIDE SEQUENCE</scope>
    <source>
        <strain evidence="6">Expedition CK06-06</strain>
    </source>
</reference>